<comment type="subcellular location">
    <subcellularLocation>
        <location evidence="1">Membrane</location>
        <topology evidence="1">Multi-pass membrane protein</topology>
    </subcellularLocation>
</comment>
<dbReference type="SUPFAM" id="SSF161093">
    <property type="entry name" value="MgtE membrane domain-like"/>
    <property type="match status" value="1"/>
</dbReference>
<dbReference type="SUPFAM" id="SSF54631">
    <property type="entry name" value="CBS-domain pair"/>
    <property type="match status" value="1"/>
</dbReference>
<evidence type="ECO:0000256" key="2">
    <source>
        <dbReference type="ARBA" id="ARBA00009749"/>
    </source>
</evidence>
<dbReference type="GO" id="GO:0016020">
    <property type="term" value="C:membrane"/>
    <property type="evidence" value="ECO:0007669"/>
    <property type="project" value="UniProtKB-SubCell"/>
</dbReference>
<protein>
    <recommendedName>
        <fullName evidence="9">CBS domain-containing protein</fullName>
    </recommendedName>
</protein>
<feature type="transmembrane region" description="Helical" evidence="8">
    <location>
        <begin position="238"/>
        <end position="264"/>
    </location>
</feature>
<evidence type="ECO:0000256" key="5">
    <source>
        <dbReference type="ARBA" id="ARBA00022842"/>
    </source>
</evidence>
<proteinExistence type="inferred from homology"/>
<feature type="transmembrane region" description="Helical" evidence="8">
    <location>
        <begin position="211"/>
        <end position="232"/>
    </location>
</feature>
<feature type="transmembrane region" description="Helical" evidence="8">
    <location>
        <begin position="139"/>
        <end position="157"/>
    </location>
</feature>
<evidence type="ECO:0000256" key="1">
    <source>
        <dbReference type="ARBA" id="ARBA00004141"/>
    </source>
</evidence>
<dbReference type="Pfam" id="PF01769">
    <property type="entry name" value="MgtE"/>
    <property type="match status" value="1"/>
</dbReference>
<dbReference type="Gene3D" id="3.10.580.10">
    <property type="entry name" value="CBS-domain"/>
    <property type="match status" value="1"/>
</dbReference>
<dbReference type="CDD" id="cd04606">
    <property type="entry name" value="CBS_pair_Mg_transporter"/>
    <property type="match status" value="1"/>
</dbReference>
<dbReference type="PROSITE" id="PS51371">
    <property type="entry name" value="CBS"/>
    <property type="match status" value="1"/>
</dbReference>
<dbReference type="InterPro" id="IPR000644">
    <property type="entry name" value="CBS_dom"/>
</dbReference>
<evidence type="ECO:0000256" key="3">
    <source>
        <dbReference type="ARBA" id="ARBA00022448"/>
    </source>
</evidence>
<feature type="non-terminal residue" evidence="10">
    <location>
        <position position="1"/>
    </location>
</feature>
<dbReference type="PANTHER" id="PTHR41394:SF5">
    <property type="entry name" value="SLC41A_MGTE INTEGRAL MEMBRANE DOMAIN-CONTAINING PROTEIN"/>
    <property type="match status" value="1"/>
</dbReference>
<dbReference type="EMBL" id="UINC01109254">
    <property type="protein sequence ID" value="SVC75949.1"/>
    <property type="molecule type" value="Genomic_DNA"/>
</dbReference>
<accession>A0A382PRG4</accession>
<feature type="transmembrane region" description="Helical" evidence="8">
    <location>
        <begin position="276"/>
        <end position="299"/>
    </location>
</feature>
<dbReference type="AlphaFoldDB" id="A0A382PRG4"/>
<gene>
    <name evidence="10" type="ORF">METZ01_LOCUS328803</name>
</gene>
<evidence type="ECO:0000259" key="9">
    <source>
        <dbReference type="PROSITE" id="PS51371"/>
    </source>
</evidence>
<dbReference type="InterPro" id="IPR006667">
    <property type="entry name" value="SLC41_membr_dom"/>
</dbReference>
<dbReference type="InterPro" id="IPR036739">
    <property type="entry name" value="SLC41_membr_dom_sf"/>
</dbReference>
<evidence type="ECO:0000256" key="4">
    <source>
        <dbReference type="ARBA" id="ARBA00022692"/>
    </source>
</evidence>
<feature type="transmembrane region" description="Helical" evidence="8">
    <location>
        <begin position="169"/>
        <end position="190"/>
    </location>
</feature>
<comment type="similarity">
    <text evidence="2">Belongs to the SLC41A transporter family.</text>
</comment>
<feature type="domain" description="CBS" evidence="9">
    <location>
        <begin position="56"/>
        <end position="112"/>
    </location>
</feature>
<dbReference type="InterPro" id="IPR046342">
    <property type="entry name" value="CBS_dom_sf"/>
</dbReference>
<dbReference type="SMART" id="SM00116">
    <property type="entry name" value="CBS"/>
    <property type="match status" value="1"/>
</dbReference>
<reference evidence="10" key="1">
    <citation type="submission" date="2018-05" db="EMBL/GenBank/DDBJ databases">
        <authorList>
            <person name="Lanie J.A."/>
            <person name="Ng W.-L."/>
            <person name="Kazmierczak K.M."/>
            <person name="Andrzejewski T.M."/>
            <person name="Davidsen T.M."/>
            <person name="Wayne K.J."/>
            <person name="Tettelin H."/>
            <person name="Glass J.I."/>
            <person name="Rusch D."/>
            <person name="Podicherti R."/>
            <person name="Tsui H.-C.T."/>
            <person name="Winkler M.E."/>
        </authorList>
    </citation>
    <scope>NUCLEOTIDE SEQUENCE</scope>
</reference>
<dbReference type="PANTHER" id="PTHR41394">
    <property type="entry name" value="MAGNESIUM TRANSPORTER MGTE"/>
    <property type="match status" value="1"/>
</dbReference>
<organism evidence="10">
    <name type="scientific">marine metagenome</name>
    <dbReference type="NCBI Taxonomy" id="408172"/>
    <lineage>
        <taxon>unclassified sequences</taxon>
        <taxon>metagenomes</taxon>
        <taxon>ecological metagenomes</taxon>
    </lineage>
</organism>
<dbReference type="NCBIfam" id="TIGR00400">
    <property type="entry name" value="mgtE"/>
    <property type="match status" value="1"/>
</dbReference>
<sequence>ETTNTPNALDQLRLLGPDAEDINSVLVVDDQRRLVGSLSVTRLALARSSAMVGDIMDRDINSVSSETDQEECARVMQRYNLNLLPVLDWEGRLTGVILAEDLVDVVAEEATEDMFRIASVGGERISGPLTNSLCSRLPWLYINLTTAFLAAVMVSLFEDTITRVVALAVFLPVVASQGGIGGTQTVTLVVRSMALGEVPRRLGLRLLARELALGLIHGVALGVVVGFIAYLWKGNFTLGVVLGLAMLGNMLVAGMFGAGVPLLLRQLRLDPAVSSAVFVTTFTDVIGFVLFLGLAAIFVDHLV</sequence>
<keyword evidence="7 8" id="KW-0472">Membrane</keyword>
<dbReference type="Pfam" id="PF00571">
    <property type="entry name" value="CBS"/>
    <property type="match status" value="1"/>
</dbReference>
<evidence type="ECO:0000256" key="8">
    <source>
        <dbReference type="SAM" id="Phobius"/>
    </source>
</evidence>
<dbReference type="GO" id="GO:0015095">
    <property type="term" value="F:magnesium ion transmembrane transporter activity"/>
    <property type="evidence" value="ECO:0007669"/>
    <property type="project" value="InterPro"/>
</dbReference>
<evidence type="ECO:0000313" key="10">
    <source>
        <dbReference type="EMBL" id="SVC75949.1"/>
    </source>
</evidence>
<evidence type="ECO:0000256" key="7">
    <source>
        <dbReference type="ARBA" id="ARBA00023136"/>
    </source>
</evidence>
<evidence type="ECO:0000256" key="6">
    <source>
        <dbReference type="ARBA" id="ARBA00022989"/>
    </source>
</evidence>
<dbReference type="Gene3D" id="1.10.357.20">
    <property type="entry name" value="SLC41 divalent cation transporters, integral membrane domain"/>
    <property type="match status" value="1"/>
</dbReference>
<keyword evidence="5" id="KW-0460">Magnesium</keyword>
<keyword evidence="3" id="KW-0813">Transport</keyword>
<name>A0A382PRG4_9ZZZZ</name>
<keyword evidence="4 8" id="KW-0812">Transmembrane</keyword>
<keyword evidence="6 8" id="KW-1133">Transmembrane helix</keyword>
<dbReference type="InterPro" id="IPR006669">
    <property type="entry name" value="MgtE_transporter"/>
</dbReference>